<dbReference type="PANTHER" id="PTHR30290:SF10">
    <property type="entry name" value="PERIPLASMIC OLIGOPEPTIDE-BINDING PROTEIN-RELATED"/>
    <property type="match status" value="1"/>
</dbReference>
<dbReference type="GO" id="GO:0042597">
    <property type="term" value="C:periplasmic space"/>
    <property type="evidence" value="ECO:0007669"/>
    <property type="project" value="UniProtKB-ARBA"/>
</dbReference>
<dbReference type="GO" id="GO:0043190">
    <property type="term" value="C:ATP-binding cassette (ABC) transporter complex"/>
    <property type="evidence" value="ECO:0007669"/>
    <property type="project" value="InterPro"/>
</dbReference>
<dbReference type="EMBL" id="JAQLGM010000011">
    <property type="protein sequence ID" value="MDB1999883.1"/>
    <property type="molecule type" value="Genomic_DNA"/>
</dbReference>
<feature type="signal peptide" evidence="6">
    <location>
        <begin position="1"/>
        <end position="21"/>
    </location>
</feature>
<gene>
    <name evidence="9" type="primary">oppA_3</name>
    <name evidence="9" type="ORF">CSLFYP84_03252</name>
    <name evidence="8" type="ORF">PM006_06680</name>
</gene>
<dbReference type="PANTHER" id="PTHR30290">
    <property type="entry name" value="PERIPLASMIC BINDING COMPONENT OF ABC TRANSPORTER"/>
    <property type="match status" value="1"/>
</dbReference>
<dbReference type="GO" id="GO:1904680">
    <property type="term" value="F:peptide transmembrane transporter activity"/>
    <property type="evidence" value="ECO:0007669"/>
    <property type="project" value="TreeGrafter"/>
</dbReference>
<dbReference type="Gene3D" id="3.10.105.10">
    <property type="entry name" value="Dipeptide-binding Protein, Domain 3"/>
    <property type="match status" value="1"/>
</dbReference>
<dbReference type="FunFam" id="3.90.76.10:FF:000001">
    <property type="entry name" value="Oligopeptide ABC transporter substrate-binding protein"/>
    <property type="match status" value="1"/>
</dbReference>
<evidence type="ECO:0000256" key="3">
    <source>
        <dbReference type="ARBA" id="ARBA00022448"/>
    </source>
</evidence>
<evidence type="ECO:0000259" key="7">
    <source>
        <dbReference type="Pfam" id="PF00496"/>
    </source>
</evidence>
<dbReference type="Pfam" id="PF00496">
    <property type="entry name" value="SBP_bac_5"/>
    <property type="match status" value="1"/>
</dbReference>
<dbReference type="RefSeq" id="WP_156684825.1">
    <property type="nucleotide sequence ID" value="NZ_CACRUA010000036.1"/>
</dbReference>
<organism evidence="9">
    <name type="scientific">Clostridium symbiosum</name>
    <name type="common">Bacteroides symbiosus</name>
    <dbReference type="NCBI Taxonomy" id="1512"/>
    <lineage>
        <taxon>Bacteria</taxon>
        <taxon>Bacillati</taxon>
        <taxon>Bacillota</taxon>
        <taxon>Clostridia</taxon>
        <taxon>Lachnospirales</taxon>
        <taxon>Lachnospiraceae</taxon>
        <taxon>Otoolea</taxon>
    </lineage>
</organism>
<evidence type="ECO:0000256" key="1">
    <source>
        <dbReference type="ARBA" id="ARBA00004196"/>
    </source>
</evidence>
<sequence length="580" mass="63721">MKKRSLFTGILAIAALGSLLAGCSQKTTEAPASSAPVSAESAGEPAAEPSADHPEALVWNMGNEPKTWDPTLSSETLSEYITISMFEGLTRQSADGIEPGVAESWDVSDDGLTYTFHLRKSNWSDGTPLTANDFEYTWKRLCDPSVASPSAAGVTDYVVGAAEYLAGTGTADEVMARALDDYTFEVVLKNPAPFFLNRISADIYCPVNKKCVDLGEGWEKRPETFICNGAFKLAEYQIGSHMLMVKNDEYYDADSIKMPAIKGIMVNDENTSLQGYKAGDIHCTEVIPAEEIPTLLAEDPNLYVSPLTGTKYLDFNVDRDPVSDVRVRRALTLAINRKLITDQITRSGEIPASGFLPITTQKTDGSSYRTVQANGLPEPAYGISPDSADVDTAKQLLAEAGFPDGEGFPELELLYYTGESDKKICEAIQQMWKDNLNIDVKLRNEDKSVALQTKADGKYDISLSGWSAGYYDASQMMKQFKLDSGCYAQWRYAEHPSAPHDHILNPGQKAFEDAYQAAMAAQGSERDELWMEAEAVLMEEAPACPIYYYVLKALINEDVVANVEFSKTGNWLFRNAEFVD</sequence>
<dbReference type="CDD" id="cd08504">
    <property type="entry name" value="PBP2_OppA"/>
    <property type="match status" value="1"/>
</dbReference>
<dbReference type="InterPro" id="IPR030678">
    <property type="entry name" value="Peptide/Ni-bd"/>
</dbReference>
<keyword evidence="3" id="KW-0813">Transport</keyword>
<dbReference type="SUPFAM" id="SSF53850">
    <property type="entry name" value="Periplasmic binding protein-like II"/>
    <property type="match status" value="1"/>
</dbReference>
<reference evidence="9" key="1">
    <citation type="submission" date="2019-11" db="EMBL/GenBank/DDBJ databases">
        <authorList>
            <person name="Feng L."/>
        </authorList>
    </citation>
    <scope>NUCLEOTIDE SEQUENCE</scope>
    <source>
        <strain evidence="9">CsymbiosumLFYP84</strain>
    </source>
</reference>
<dbReference type="GO" id="GO:0030313">
    <property type="term" value="C:cell envelope"/>
    <property type="evidence" value="ECO:0007669"/>
    <property type="project" value="UniProtKB-SubCell"/>
</dbReference>
<protein>
    <submittedName>
        <fullName evidence="9">Oligopeptide-binding protein OppA</fullName>
    </submittedName>
    <submittedName>
        <fullName evidence="8">Peptide ABC transporter substrate-binding protein</fullName>
    </submittedName>
</protein>
<feature type="region of interest" description="Disordered" evidence="5">
    <location>
        <begin position="31"/>
        <end position="50"/>
    </location>
</feature>
<dbReference type="PROSITE" id="PS51257">
    <property type="entry name" value="PROKAR_LIPOPROTEIN"/>
    <property type="match status" value="1"/>
</dbReference>
<dbReference type="InterPro" id="IPR039424">
    <property type="entry name" value="SBP_5"/>
</dbReference>
<dbReference type="PIRSF" id="PIRSF002741">
    <property type="entry name" value="MppA"/>
    <property type="match status" value="1"/>
</dbReference>
<keyword evidence="4 6" id="KW-0732">Signal</keyword>
<reference evidence="8" key="2">
    <citation type="submission" date="2023-01" db="EMBL/GenBank/DDBJ databases">
        <title>Human gut microbiome strain richness.</title>
        <authorList>
            <person name="Chen-Liaw A."/>
        </authorList>
    </citation>
    <scope>NUCLEOTIDE SEQUENCE</scope>
    <source>
        <strain evidence="8">B1_m1001713B170214d0_201011</strain>
    </source>
</reference>
<dbReference type="InterPro" id="IPR000914">
    <property type="entry name" value="SBP_5_dom"/>
</dbReference>
<feature type="chain" id="PRO_5044426011" evidence="6">
    <location>
        <begin position="22"/>
        <end position="580"/>
    </location>
</feature>
<feature type="domain" description="Solute-binding protein family 5" evidence="7">
    <location>
        <begin position="97"/>
        <end position="483"/>
    </location>
</feature>
<dbReference type="Gene3D" id="3.90.76.10">
    <property type="entry name" value="Dipeptide-binding Protein, Domain 1"/>
    <property type="match status" value="1"/>
</dbReference>
<evidence type="ECO:0000256" key="5">
    <source>
        <dbReference type="SAM" id="MobiDB-lite"/>
    </source>
</evidence>
<dbReference type="EMBL" id="CACRUA010000036">
    <property type="protein sequence ID" value="VYU67190.1"/>
    <property type="molecule type" value="Genomic_DNA"/>
</dbReference>
<evidence type="ECO:0000313" key="8">
    <source>
        <dbReference type="EMBL" id="MDB1999883.1"/>
    </source>
</evidence>
<comment type="subcellular location">
    <subcellularLocation>
        <location evidence="1">Cell envelope</location>
    </subcellularLocation>
</comment>
<dbReference type="AlphaFoldDB" id="A0A6N3GT34"/>
<dbReference type="Gene3D" id="3.40.190.10">
    <property type="entry name" value="Periplasmic binding protein-like II"/>
    <property type="match status" value="1"/>
</dbReference>
<feature type="compositionally biased region" description="Low complexity" evidence="5">
    <location>
        <begin position="31"/>
        <end position="49"/>
    </location>
</feature>
<evidence type="ECO:0000256" key="4">
    <source>
        <dbReference type="ARBA" id="ARBA00022729"/>
    </source>
</evidence>
<evidence type="ECO:0000256" key="2">
    <source>
        <dbReference type="ARBA" id="ARBA00005695"/>
    </source>
</evidence>
<name>A0A6N3GT34_CLOSY</name>
<proteinExistence type="inferred from homology"/>
<evidence type="ECO:0000313" key="9">
    <source>
        <dbReference type="EMBL" id="VYU67190.1"/>
    </source>
</evidence>
<accession>A0A6N3GT34</accession>
<dbReference type="GO" id="GO:0015833">
    <property type="term" value="P:peptide transport"/>
    <property type="evidence" value="ECO:0007669"/>
    <property type="project" value="TreeGrafter"/>
</dbReference>
<comment type="similarity">
    <text evidence="2">Belongs to the bacterial solute-binding protein 5 family.</text>
</comment>
<dbReference type="Proteomes" id="UP001300871">
    <property type="component" value="Unassembled WGS sequence"/>
</dbReference>
<evidence type="ECO:0000256" key="6">
    <source>
        <dbReference type="SAM" id="SignalP"/>
    </source>
</evidence>